<evidence type="ECO:0000313" key="2">
    <source>
        <dbReference type="EMBL" id="OAF61629.1"/>
    </source>
</evidence>
<evidence type="ECO:0000256" key="1">
    <source>
        <dbReference type="SAM" id="MobiDB-lite"/>
    </source>
</evidence>
<feature type="region of interest" description="Disordered" evidence="1">
    <location>
        <begin position="462"/>
        <end position="487"/>
    </location>
</feature>
<dbReference type="eggNOG" id="ENOG502SQZN">
    <property type="taxonomic scope" value="Eukaryota"/>
</dbReference>
<dbReference type="RefSeq" id="XP_024326903.1">
    <property type="nucleotide sequence ID" value="XM_024465715.1"/>
</dbReference>
<reference evidence="2" key="1">
    <citation type="submission" date="2016-03" db="EMBL/GenBank/DDBJ databases">
        <title>Updated assembly of Pseudogymnoascus destructans, the fungus causing white-nose syndrome of bats.</title>
        <authorList>
            <person name="Palmer J.M."/>
            <person name="Drees K.P."/>
            <person name="Foster J.T."/>
            <person name="Lindner D.L."/>
        </authorList>
    </citation>
    <scope>NUCLEOTIDE SEQUENCE [LARGE SCALE GENOMIC DNA]</scope>
    <source>
        <strain evidence="2">20631-21</strain>
    </source>
</reference>
<sequence length="487" mass="51914">MSATFNTHDAQRVGRRANVFQPPRTRSASSSVHLAQPANSIMMEKHEPLIVNKKRSRHDSTASNKATPISQTMDWSNGYPTGDSIAMSGSLDPGSPLPFVNTRYQIAGGLDTPSAAAANYFEESEFSDTGYRRNLPSDGRAKPHFEAEYHSFARLPSSASMETNGEARVPSLQQSTSGGWSKTALDVVGGVVGGVVGRVWQFCKAGAFSGFTAGGGQQYQLDPYHTIETEPDNQNDSEFWESEISRKTTLFNDTSGRSSTPVPGQYPDESICIIDPMDRGTPEGTPARATKRRQIDVGSSDAGLGKNWVVVPSKPASAAPKPAGRYSMPTSSSASRRQPNGAASTASRPSTRPGHRRPLLHTRASAVSHAGSPGLRSSGPASFASPRSPGGSKIPVPVSSNSQSAAAASPAAIQAQKWAAKKRKEDLEADKSMSKLNAQLQAMIREGKEALGTTFEVKDVDEVGMGDTDMDEGFEEPVSSPSKGRWR</sequence>
<feature type="compositionally biased region" description="Acidic residues" evidence="1">
    <location>
        <begin position="462"/>
        <end position="475"/>
    </location>
</feature>
<dbReference type="EMBL" id="KV441389">
    <property type="protein sequence ID" value="OAF61629.1"/>
    <property type="molecule type" value="Genomic_DNA"/>
</dbReference>
<dbReference type="AlphaFoldDB" id="A0A177AHQ0"/>
<feature type="region of interest" description="Disordered" evidence="1">
    <location>
        <begin position="250"/>
        <end position="417"/>
    </location>
</feature>
<dbReference type="GeneID" id="36285131"/>
<feature type="compositionally biased region" description="Low complexity" evidence="1">
    <location>
        <begin position="309"/>
        <end position="323"/>
    </location>
</feature>
<name>A0A177AHQ0_9PEZI</name>
<feature type="compositionally biased region" description="Polar residues" evidence="1">
    <location>
        <begin position="250"/>
        <end position="262"/>
    </location>
</feature>
<dbReference type="OrthoDB" id="5138418at2759"/>
<feature type="compositionally biased region" description="Low complexity" evidence="1">
    <location>
        <begin position="399"/>
        <end position="417"/>
    </location>
</feature>
<feature type="compositionally biased region" description="Polar residues" evidence="1">
    <location>
        <begin position="61"/>
        <end position="75"/>
    </location>
</feature>
<dbReference type="Proteomes" id="UP000077154">
    <property type="component" value="Unassembled WGS sequence"/>
</dbReference>
<dbReference type="VEuPathDB" id="FungiDB:GMDG_01428"/>
<accession>A0A177AHQ0</accession>
<organism evidence="2">
    <name type="scientific">Pseudogymnoascus destructans</name>
    <dbReference type="NCBI Taxonomy" id="655981"/>
    <lineage>
        <taxon>Eukaryota</taxon>
        <taxon>Fungi</taxon>
        <taxon>Dikarya</taxon>
        <taxon>Ascomycota</taxon>
        <taxon>Pezizomycotina</taxon>
        <taxon>Leotiomycetes</taxon>
        <taxon>Thelebolales</taxon>
        <taxon>Thelebolaceae</taxon>
        <taxon>Pseudogymnoascus</taxon>
    </lineage>
</organism>
<feature type="compositionally biased region" description="Polar residues" evidence="1">
    <location>
        <begin position="328"/>
        <end position="350"/>
    </location>
</feature>
<gene>
    <name evidence="2" type="ORF">VC83_02045</name>
</gene>
<protein>
    <submittedName>
        <fullName evidence="2">Uncharacterized protein</fullName>
    </submittedName>
</protein>
<proteinExistence type="predicted"/>
<feature type="region of interest" description="Disordered" evidence="1">
    <location>
        <begin position="53"/>
        <end position="75"/>
    </location>
</feature>